<comment type="subcellular location">
    <subcellularLocation>
        <location evidence="1">Membrane</location>
        <topology evidence="1">Multi-pass membrane protein</topology>
    </subcellularLocation>
</comment>
<keyword evidence="10" id="KW-0645">Protease</keyword>
<dbReference type="GO" id="GO:0006508">
    <property type="term" value="P:proteolysis"/>
    <property type="evidence" value="ECO:0007669"/>
    <property type="project" value="UniProtKB-KW"/>
</dbReference>
<keyword evidence="3 7" id="KW-0812">Transmembrane</keyword>
<evidence type="ECO:0000256" key="5">
    <source>
        <dbReference type="ARBA" id="ARBA00022989"/>
    </source>
</evidence>
<feature type="domain" description="Peptidase S54 rhomboid" evidence="8">
    <location>
        <begin position="105"/>
        <end position="236"/>
    </location>
</feature>
<dbReference type="InterPro" id="IPR022764">
    <property type="entry name" value="Peptidase_S54_rhomboid_dom"/>
</dbReference>
<dbReference type="PANTHER" id="PTHR43731">
    <property type="entry name" value="RHOMBOID PROTEASE"/>
    <property type="match status" value="1"/>
</dbReference>
<feature type="transmembrane region" description="Helical" evidence="7">
    <location>
        <begin position="146"/>
        <end position="164"/>
    </location>
</feature>
<evidence type="ECO:0000313" key="11">
    <source>
        <dbReference type="Proteomes" id="UP001156398"/>
    </source>
</evidence>
<dbReference type="EC" id="3.4.21.-" evidence="10"/>
<accession>A0AA90H574</accession>
<evidence type="ECO:0000256" key="7">
    <source>
        <dbReference type="SAM" id="Phobius"/>
    </source>
</evidence>
<sequence length="269" mass="28366">MEQVVSCYRHPDRETGVSCARCGRPICPDCMVSASVGFQCPSCLNEGRQTAPPPPRTVAGAVLAKRPPLVTIALILANVALFAAVHSNAALVQQLALNPAEIAQGQYYRLITAVFLHQALAHIGMNMLSLWWIGPAVENALGRARYLALYLVAGLGGSALSFLLLPANEYGLGASGAIFGLLGALFVLVRRVGGDLRQVVIVIVLNLVLTFSISGIDWRAHVGGLITGAAIAYGMVHAPRARRALVQWGTCAGMLVVVLVVITVGVVVR</sequence>
<feature type="transmembrane region" description="Helical" evidence="7">
    <location>
        <begin position="107"/>
        <end position="134"/>
    </location>
</feature>
<keyword evidence="5 7" id="KW-1133">Transmembrane helix</keyword>
<evidence type="ECO:0000256" key="4">
    <source>
        <dbReference type="ARBA" id="ARBA00022801"/>
    </source>
</evidence>
<keyword evidence="11" id="KW-1185">Reference proteome</keyword>
<evidence type="ECO:0000256" key="6">
    <source>
        <dbReference type="ARBA" id="ARBA00023136"/>
    </source>
</evidence>
<reference evidence="10 11" key="1">
    <citation type="submission" date="2023-05" db="EMBL/GenBank/DDBJ databases">
        <title>Streptantibioticus silvisoli sp. nov., acidotolerant actinomycetes 1 from pine litter.</title>
        <authorList>
            <person name="Swiecimska M."/>
            <person name="Golinska P."/>
            <person name="Sangal V."/>
            <person name="Wachnowicz B."/>
            <person name="Goodfellow M."/>
        </authorList>
    </citation>
    <scope>NUCLEOTIDE SEQUENCE</scope>
    <source>
        <strain evidence="10">SL13</strain>
        <strain evidence="9 11">SL54</strain>
    </source>
</reference>
<dbReference type="InterPro" id="IPR035952">
    <property type="entry name" value="Rhomboid-like_sf"/>
</dbReference>
<comment type="caution">
    <text evidence="10">The sequence shown here is derived from an EMBL/GenBank/DDBJ whole genome shotgun (WGS) entry which is preliminary data.</text>
</comment>
<evidence type="ECO:0000256" key="1">
    <source>
        <dbReference type="ARBA" id="ARBA00004141"/>
    </source>
</evidence>
<feature type="transmembrane region" description="Helical" evidence="7">
    <location>
        <begin position="170"/>
        <end position="189"/>
    </location>
</feature>
<dbReference type="Pfam" id="PF01694">
    <property type="entry name" value="Rhomboid"/>
    <property type="match status" value="1"/>
</dbReference>
<evidence type="ECO:0000256" key="3">
    <source>
        <dbReference type="ARBA" id="ARBA00022692"/>
    </source>
</evidence>
<dbReference type="RefSeq" id="WP_271312668.1">
    <property type="nucleotide sequence ID" value="NZ_JAAGKO020000022.1"/>
</dbReference>
<name>A0AA90H574_9ACTN</name>
<dbReference type="GO" id="GO:0016020">
    <property type="term" value="C:membrane"/>
    <property type="evidence" value="ECO:0007669"/>
    <property type="project" value="UniProtKB-SubCell"/>
</dbReference>
<gene>
    <name evidence="9" type="ORF">POF43_016590</name>
    <name evidence="10" type="ORF">POF50_014710</name>
</gene>
<dbReference type="SUPFAM" id="SSF144091">
    <property type="entry name" value="Rhomboid-like"/>
    <property type="match status" value="1"/>
</dbReference>
<dbReference type="Gene3D" id="1.20.1540.10">
    <property type="entry name" value="Rhomboid-like"/>
    <property type="match status" value="1"/>
</dbReference>
<protein>
    <submittedName>
        <fullName evidence="10">Rhomboid family intramembrane serine protease</fullName>
        <ecNumber evidence="10">3.4.21.-</ecNumber>
    </submittedName>
</protein>
<evidence type="ECO:0000256" key="2">
    <source>
        <dbReference type="ARBA" id="ARBA00009045"/>
    </source>
</evidence>
<feature type="transmembrane region" description="Helical" evidence="7">
    <location>
        <begin position="220"/>
        <end position="238"/>
    </location>
</feature>
<feature type="transmembrane region" description="Helical" evidence="7">
    <location>
        <begin position="69"/>
        <end position="87"/>
    </location>
</feature>
<keyword evidence="4 10" id="KW-0378">Hydrolase</keyword>
<evidence type="ECO:0000313" key="10">
    <source>
        <dbReference type="EMBL" id="MDI5970577.1"/>
    </source>
</evidence>
<dbReference type="EMBL" id="JAAGKO020000022">
    <property type="protein sequence ID" value="MDI5964321.1"/>
    <property type="molecule type" value="Genomic_DNA"/>
</dbReference>
<organism evidence="10">
    <name type="scientific">Streptantibioticus silvisoli</name>
    <dbReference type="NCBI Taxonomy" id="2705255"/>
    <lineage>
        <taxon>Bacteria</taxon>
        <taxon>Bacillati</taxon>
        <taxon>Actinomycetota</taxon>
        <taxon>Actinomycetes</taxon>
        <taxon>Kitasatosporales</taxon>
        <taxon>Streptomycetaceae</taxon>
        <taxon>Streptantibioticus</taxon>
    </lineage>
</organism>
<feature type="transmembrane region" description="Helical" evidence="7">
    <location>
        <begin position="196"/>
        <end position="214"/>
    </location>
</feature>
<feature type="transmembrane region" description="Helical" evidence="7">
    <location>
        <begin position="245"/>
        <end position="268"/>
    </location>
</feature>
<dbReference type="InterPro" id="IPR050925">
    <property type="entry name" value="Rhomboid_protease_S54"/>
</dbReference>
<dbReference type="AlphaFoldDB" id="A0AA90H574"/>
<keyword evidence="6 7" id="KW-0472">Membrane</keyword>
<comment type="similarity">
    <text evidence="2">Belongs to the peptidase S54 family.</text>
</comment>
<dbReference type="GO" id="GO:0004252">
    <property type="term" value="F:serine-type endopeptidase activity"/>
    <property type="evidence" value="ECO:0007669"/>
    <property type="project" value="InterPro"/>
</dbReference>
<dbReference type="EMBL" id="JABXJJ020000016">
    <property type="protein sequence ID" value="MDI5970577.1"/>
    <property type="molecule type" value="Genomic_DNA"/>
</dbReference>
<evidence type="ECO:0000313" key="9">
    <source>
        <dbReference type="EMBL" id="MDI5964321.1"/>
    </source>
</evidence>
<dbReference type="PANTHER" id="PTHR43731:SF14">
    <property type="entry name" value="PRESENILIN-ASSOCIATED RHOMBOID-LIKE PROTEIN, MITOCHONDRIAL"/>
    <property type="match status" value="1"/>
</dbReference>
<dbReference type="Proteomes" id="UP001156398">
    <property type="component" value="Unassembled WGS sequence"/>
</dbReference>
<evidence type="ECO:0000259" key="8">
    <source>
        <dbReference type="Pfam" id="PF01694"/>
    </source>
</evidence>
<proteinExistence type="inferred from homology"/>